<proteinExistence type="inferred from homology"/>
<dbReference type="AlphaFoldDB" id="A0A1M5B2X0"/>
<evidence type="ECO:0000256" key="4">
    <source>
        <dbReference type="ARBA" id="ARBA00022679"/>
    </source>
</evidence>
<dbReference type="InterPro" id="IPR050596">
    <property type="entry name" value="AspAT/PAT-like"/>
</dbReference>
<dbReference type="FunFam" id="3.40.640.10:FF:000033">
    <property type="entry name" value="Aspartate aminotransferase"/>
    <property type="match status" value="1"/>
</dbReference>
<dbReference type="InterPro" id="IPR015424">
    <property type="entry name" value="PyrdxlP-dep_Trfase"/>
</dbReference>
<name>A0A1M5B2X0_9CLOT</name>
<organism evidence="7 8">
    <name type="scientific">Lactonifactor longoviformis DSM 17459</name>
    <dbReference type="NCBI Taxonomy" id="1122155"/>
    <lineage>
        <taxon>Bacteria</taxon>
        <taxon>Bacillati</taxon>
        <taxon>Bacillota</taxon>
        <taxon>Clostridia</taxon>
        <taxon>Eubacteriales</taxon>
        <taxon>Clostridiaceae</taxon>
        <taxon>Lactonifactor</taxon>
    </lineage>
</organism>
<dbReference type="CDD" id="cd00609">
    <property type="entry name" value="AAT_like"/>
    <property type="match status" value="1"/>
</dbReference>
<evidence type="ECO:0000313" key="7">
    <source>
        <dbReference type="EMBL" id="SHF36770.1"/>
    </source>
</evidence>
<evidence type="ECO:0000313" key="8">
    <source>
        <dbReference type="Proteomes" id="UP000184245"/>
    </source>
</evidence>
<dbReference type="SUPFAM" id="SSF53383">
    <property type="entry name" value="PLP-dependent transferases"/>
    <property type="match status" value="1"/>
</dbReference>
<dbReference type="Gene3D" id="3.40.640.10">
    <property type="entry name" value="Type I PLP-dependent aspartate aminotransferase-like (Major domain)"/>
    <property type="match status" value="1"/>
</dbReference>
<dbReference type="OrthoDB" id="9802328at2"/>
<dbReference type="InterPro" id="IPR004839">
    <property type="entry name" value="Aminotransferase_I/II_large"/>
</dbReference>
<protein>
    <submittedName>
        <fullName evidence="7">Aminotransferase</fullName>
    </submittedName>
</protein>
<accession>A0A1M5B2X0</accession>
<evidence type="ECO:0000256" key="5">
    <source>
        <dbReference type="ARBA" id="ARBA00022898"/>
    </source>
</evidence>
<keyword evidence="8" id="KW-1185">Reference proteome</keyword>
<comment type="similarity">
    <text evidence="2">Belongs to the class-I pyridoxal-phosphate-dependent aminotransferase family.</text>
</comment>
<keyword evidence="3 7" id="KW-0032">Aminotransferase</keyword>
<evidence type="ECO:0000256" key="1">
    <source>
        <dbReference type="ARBA" id="ARBA00001933"/>
    </source>
</evidence>
<dbReference type="GO" id="GO:0030170">
    <property type="term" value="F:pyridoxal phosphate binding"/>
    <property type="evidence" value="ECO:0007669"/>
    <property type="project" value="InterPro"/>
</dbReference>
<evidence type="ECO:0000256" key="2">
    <source>
        <dbReference type="ARBA" id="ARBA00007441"/>
    </source>
</evidence>
<dbReference type="PANTHER" id="PTHR46383:SF1">
    <property type="entry name" value="ASPARTATE AMINOTRANSFERASE"/>
    <property type="match status" value="1"/>
</dbReference>
<comment type="cofactor">
    <cofactor evidence="1">
        <name>pyridoxal 5'-phosphate</name>
        <dbReference type="ChEBI" id="CHEBI:597326"/>
    </cofactor>
</comment>
<dbReference type="PANTHER" id="PTHR46383">
    <property type="entry name" value="ASPARTATE AMINOTRANSFERASE"/>
    <property type="match status" value="1"/>
</dbReference>
<sequence>MHLSERGLNPPVSGIRAMFELAREYDNVINLCIGEPGFPTPPNVIGAGRDALYKGYTKYTPNAGIPGLREALSQKLLRENKIQADPETEIIVTAGGVEAVLLAMMVTVNPGDEVLVPIPSWPNYPEQIKFVGGTMVPVPAYEKDGFVPTKENIEERITEKTKVLVLNSPNNPTGGVISRGEMEEICKLVRKHDLTIISDEPYERLLYDGAEHVSPASLPDMKEHVITVNTFSKTFAMSGWRVGYASGPKQAIGAMVQIIEQVTSSVNAAAQYACIEALNHTEKAIQKMVKGYQRNRDILVEGLNGCKNVSCRCPLGAFYAFPNIQDTGLTSAQLAADIVKEVQVVTTPGPAFGIYGEGYLRLSYASSETEIREAVKRLQQYFNR</sequence>
<dbReference type="STRING" id="1122155.SAMN02745158_03465"/>
<gene>
    <name evidence="7" type="ORF">SAMN02745158_03465</name>
</gene>
<feature type="domain" description="Aminotransferase class I/classII large" evidence="6">
    <location>
        <begin position="27"/>
        <end position="378"/>
    </location>
</feature>
<evidence type="ECO:0000259" key="6">
    <source>
        <dbReference type="Pfam" id="PF00155"/>
    </source>
</evidence>
<keyword evidence="4 7" id="KW-0808">Transferase</keyword>
<dbReference type="Proteomes" id="UP000184245">
    <property type="component" value="Unassembled WGS sequence"/>
</dbReference>
<reference evidence="7 8" key="1">
    <citation type="submission" date="2016-11" db="EMBL/GenBank/DDBJ databases">
        <authorList>
            <person name="Jaros S."/>
            <person name="Januszkiewicz K."/>
            <person name="Wedrychowicz H."/>
        </authorList>
    </citation>
    <scope>NUCLEOTIDE SEQUENCE [LARGE SCALE GENOMIC DNA]</scope>
    <source>
        <strain evidence="7 8">DSM 17459</strain>
    </source>
</reference>
<dbReference type="Pfam" id="PF00155">
    <property type="entry name" value="Aminotran_1_2"/>
    <property type="match status" value="1"/>
</dbReference>
<dbReference type="GO" id="GO:0006520">
    <property type="term" value="P:amino acid metabolic process"/>
    <property type="evidence" value="ECO:0007669"/>
    <property type="project" value="InterPro"/>
</dbReference>
<dbReference type="EMBL" id="FQVI01000023">
    <property type="protein sequence ID" value="SHF36770.1"/>
    <property type="molecule type" value="Genomic_DNA"/>
</dbReference>
<dbReference type="GO" id="GO:0008483">
    <property type="term" value="F:transaminase activity"/>
    <property type="evidence" value="ECO:0007669"/>
    <property type="project" value="UniProtKB-KW"/>
</dbReference>
<keyword evidence="5" id="KW-0663">Pyridoxal phosphate</keyword>
<dbReference type="InterPro" id="IPR015421">
    <property type="entry name" value="PyrdxlP-dep_Trfase_major"/>
</dbReference>
<dbReference type="Gene3D" id="3.90.1150.10">
    <property type="entry name" value="Aspartate Aminotransferase, domain 1"/>
    <property type="match status" value="1"/>
</dbReference>
<dbReference type="InterPro" id="IPR015422">
    <property type="entry name" value="PyrdxlP-dep_Trfase_small"/>
</dbReference>
<dbReference type="RefSeq" id="WP_072853978.1">
    <property type="nucleotide sequence ID" value="NZ_FQVI01000023.1"/>
</dbReference>
<evidence type="ECO:0000256" key="3">
    <source>
        <dbReference type="ARBA" id="ARBA00022576"/>
    </source>
</evidence>